<gene>
    <name evidence="2" type="ORF">DJ018_07135</name>
</gene>
<comment type="caution">
    <text evidence="2">The sequence shown here is derived from an EMBL/GenBank/DDBJ whole genome shotgun (WGS) entry which is preliminary data.</text>
</comment>
<accession>A0A328AT09</accession>
<dbReference type="EMBL" id="QFYR01000001">
    <property type="protein sequence ID" value="RAK57689.1"/>
    <property type="molecule type" value="Genomic_DNA"/>
</dbReference>
<keyword evidence="3" id="KW-1185">Reference proteome</keyword>
<keyword evidence="1" id="KW-0812">Transmembrane</keyword>
<organism evidence="2 3">
    <name type="scientific">Phenylobacterium deserti</name>
    <dbReference type="NCBI Taxonomy" id="1914756"/>
    <lineage>
        <taxon>Bacteria</taxon>
        <taxon>Pseudomonadati</taxon>
        <taxon>Pseudomonadota</taxon>
        <taxon>Alphaproteobacteria</taxon>
        <taxon>Caulobacterales</taxon>
        <taxon>Caulobacteraceae</taxon>
        <taxon>Phenylobacterium</taxon>
    </lineage>
</organism>
<protein>
    <submittedName>
        <fullName evidence="2">Uncharacterized protein</fullName>
    </submittedName>
</protein>
<dbReference type="OrthoDB" id="7211006at2"/>
<feature type="transmembrane region" description="Helical" evidence="1">
    <location>
        <begin position="12"/>
        <end position="29"/>
    </location>
</feature>
<evidence type="ECO:0000313" key="3">
    <source>
        <dbReference type="Proteomes" id="UP000249725"/>
    </source>
</evidence>
<keyword evidence="1" id="KW-1133">Transmembrane helix</keyword>
<keyword evidence="1" id="KW-0472">Membrane</keyword>
<reference evidence="3" key="1">
    <citation type="submission" date="2018-05" db="EMBL/GenBank/DDBJ databases">
        <authorList>
            <person name="Li X."/>
        </authorList>
    </citation>
    <scope>NUCLEOTIDE SEQUENCE [LARGE SCALE GENOMIC DNA]</scope>
    <source>
        <strain evidence="3">YIM 73061</strain>
    </source>
</reference>
<dbReference type="RefSeq" id="WP_111514140.1">
    <property type="nucleotide sequence ID" value="NZ_QFYR01000001.1"/>
</dbReference>
<proteinExistence type="predicted"/>
<evidence type="ECO:0000313" key="2">
    <source>
        <dbReference type="EMBL" id="RAK57689.1"/>
    </source>
</evidence>
<dbReference type="Proteomes" id="UP000249725">
    <property type="component" value="Unassembled WGS sequence"/>
</dbReference>
<sequence length="62" mass="6802">MTGALELFRPFAWLALIAFLVGFVSYLALGQPSYAAAEEELIPAYASDSGPVSDDWNIERHI</sequence>
<dbReference type="AlphaFoldDB" id="A0A328AT09"/>
<evidence type="ECO:0000256" key="1">
    <source>
        <dbReference type="SAM" id="Phobius"/>
    </source>
</evidence>
<name>A0A328AT09_9CAUL</name>